<dbReference type="PANTHER" id="PTHR34202">
    <property type="entry name" value="UPF0548 PROTEIN"/>
    <property type="match status" value="1"/>
</dbReference>
<dbReference type="EMBL" id="CP000667">
    <property type="protein sequence ID" value="ABP54305.1"/>
    <property type="molecule type" value="Genomic_DNA"/>
</dbReference>
<gene>
    <name evidence="2" type="ordered locus">Strop_1843</name>
</gene>
<dbReference type="Pfam" id="PF09348">
    <property type="entry name" value="DUF1990"/>
    <property type="match status" value="1"/>
</dbReference>
<evidence type="ECO:0000259" key="1">
    <source>
        <dbReference type="Pfam" id="PF09348"/>
    </source>
</evidence>
<name>A4X605_SALTO</name>
<proteinExistence type="predicted"/>
<dbReference type="InterPro" id="IPR014457">
    <property type="entry name" value="UCP010260"/>
</dbReference>
<organism evidence="2 3">
    <name type="scientific">Salinispora tropica (strain ATCC BAA-916 / DSM 44818 / JCM 13857 / NBRC 105044 / CNB-440)</name>
    <dbReference type="NCBI Taxonomy" id="369723"/>
    <lineage>
        <taxon>Bacteria</taxon>
        <taxon>Bacillati</taxon>
        <taxon>Actinomycetota</taxon>
        <taxon>Actinomycetes</taxon>
        <taxon>Micromonosporales</taxon>
        <taxon>Micromonosporaceae</taxon>
        <taxon>Salinispora</taxon>
    </lineage>
</organism>
<dbReference type="Proteomes" id="UP000000235">
    <property type="component" value="Chromosome"/>
</dbReference>
<dbReference type="InterPro" id="IPR018960">
    <property type="entry name" value="DUF1990"/>
</dbReference>
<dbReference type="PIRSF" id="PIRSF010260">
    <property type="entry name" value="UCP010260"/>
    <property type="match status" value="1"/>
</dbReference>
<sequence length="173" mass="19519">MAVLERGDLTYAEVGASVGDLPSGYRHVHRKVFLGVDVRVFDKAVHALLGWRMHRRAGVSVDRPDLRPEPGLDFRLGLGWRGLLFQAPCRIIFTINEDERVGFAYGTLPGHPECGEETFLIRRDGVGRSHFEVRAFSRPDSLTARMAGPLGRFAQDAITWRYLRAMRSLSRVD</sequence>
<evidence type="ECO:0000313" key="2">
    <source>
        <dbReference type="EMBL" id="ABP54305.1"/>
    </source>
</evidence>
<reference evidence="3" key="1">
    <citation type="journal article" date="2007" name="Proc. Natl. Acad. Sci. U.S.A.">
        <title>Genome sequencing reveals complex secondary metabolome in the marine actinomycete Salinispora tropica.</title>
        <authorList>
            <person name="Udwary D.W."/>
            <person name="Zeigler L."/>
            <person name="Asolkar R.N."/>
            <person name="Singan V."/>
            <person name="Lapidus A."/>
            <person name="Fenical W."/>
            <person name="Jensen P.R."/>
            <person name="Moore B.S."/>
        </authorList>
    </citation>
    <scope>NUCLEOTIDE SEQUENCE [LARGE SCALE GENOMIC DNA]</scope>
    <source>
        <strain evidence="3">ATCC BAA-916 / DSM 44818 / CNB-440</strain>
    </source>
</reference>
<keyword evidence="3" id="KW-1185">Reference proteome</keyword>
<dbReference type="PANTHER" id="PTHR34202:SF1">
    <property type="entry name" value="UPF0548 PROTEIN"/>
    <property type="match status" value="1"/>
</dbReference>
<evidence type="ECO:0000313" key="3">
    <source>
        <dbReference type="Proteomes" id="UP000000235"/>
    </source>
</evidence>
<dbReference type="STRING" id="369723.Strop_1843"/>
<dbReference type="eggNOG" id="COG4762">
    <property type="taxonomic scope" value="Bacteria"/>
</dbReference>
<accession>A4X605</accession>
<dbReference type="KEGG" id="stp:Strop_1843"/>
<protein>
    <recommendedName>
        <fullName evidence="1">DUF1990 domain-containing protein</fullName>
    </recommendedName>
</protein>
<dbReference type="AlphaFoldDB" id="A4X605"/>
<dbReference type="HOGENOM" id="CLU_080841_1_0_11"/>
<feature type="domain" description="DUF1990" evidence="1">
    <location>
        <begin position="10"/>
        <end position="165"/>
    </location>
</feature>